<dbReference type="Pfam" id="PF10387">
    <property type="entry name" value="DUF2442"/>
    <property type="match status" value="1"/>
</dbReference>
<comment type="caution">
    <text evidence="1">The sequence shown here is derived from an EMBL/GenBank/DDBJ whole genome shotgun (WGS) entry which is preliminary data.</text>
</comment>
<evidence type="ECO:0000313" key="2">
    <source>
        <dbReference type="Proteomes" id="UP001297092"/>
    </source>
</evidence>
<reference evidence="1 2" key="1">
    <citation type="submission" date="2021-05" db="EMBL/GenBank/DDBJ databases">
        <title>Aequorivita echinoideorum JCM 30378 genome.</title>
        <authorList>
            <person name="Zhang H."/>
            <person name="Li C."/>
        </authorList>
    </citation>
    <scope>NUCLEOTIDE SEQUENCE [LARGE SCALE GENOMIC DNA]</scope>
    <source>
        <strain evidence="1 2">JCM30378</strain>
    </source>
</reference>
<dbReference type="EMBL" id="JAHCTB010000001">
    <property type="protein sequence ID" value="MBT0606989.1"/>
    <property type="molecule type" value="Genomic_DNA"/>
</dbReference>
<proteinExistence type="predicted"/>
<name>A0ABS5S3J0_9FLAO</name>
<evidence type="ECO:0000313" key="1">
    <source>
        <dbReference type="EMBL" id="MBT0606989.1"/>
    </source>
</evidence>
<dbReference type="RefSeq" id="WP_214111854.1">
    <property type="nucleotide sequence ID" value="NZ_JAHCTB010000001.1"/>
</dbReference>
<organism evidence="1 2">
    <name type="scientific">Aequorivita echinoideorum</name>
    <dbReference type="NCBI Taxonomy" id="1549647"/>
    <lineage>
        <taxon>Bacteria</taxon>
        <taxon>Pseudomonadati</taxon>
        <taxon>Bacteroidota</taxon>
        <taxon>Flavobacteriia</taxon>
        <taxon>Flavobacteriales</taxon>
        <taxon>Flavobacteriaceae</taxon>
        <taxon>Aequorivita</taxon>
    </lineage>
</organism>
<gene>
    <name evidence="1" type="ORF">KIV10_02225</name>
</gene>
<dbReference type="InterPro" id="IPR018841">
    <property type="entry name" value="DUF2442"/>
</dbReference>
<keyword evidence="2" id="KW-1185">Reference proteome</keyword>
<dbReference type="Proteomes" id="UP001297092">
    <property type="component" value="Unassembled WGS sequence"/>
</dbReference>
<dbReference type="Gene3D" id="3.30.2020.40">
    <property type="entry name" value="Uncharacterised protein PF10387, DUF2442"/>
    <property type="match status" value="1"/>
</dbReference>
<accession>A0ABS5S3J0</accession>
<sequence>MNTLTNNKSSNAVDLSFSKDFIKITFEDARQLSVPLEWFPRLRNASKEDLNNWRFIGDGEGIHWESLDEDILIENLLI</sequence>
<protein>
    <submittedName>
        <fullName evidence="1">DUF2442 domain-containing protein</fullName>
    </submittedName>
</protein>